<accession>A0AA35WFB6</accession>
<dbReference type="PROSITE" id="PS00109">
    <property type="entry name" value="PROTEIN_KINASE_TYR"/>
    <property type="match status" value="1"/>
</dbReference>
<dbReference type="SUPFAM" id="SSF56112">
    <property type="entry name" value="Protein kinase-like (PK-like)"/>
    <property type="match status" value="1"/>
</dbReference>
<keyword evidence="4 6" id="KW-0547">Nucleotide-binding</keyword>
<dbReference type="InterPro" id="IPR020635">
    <property type="entry name" value="Tyr_kinase_cat_dom"/>
</dbReference>
<dbReference type="InterPro" id="IPR008266">
    <property type="entry name" value="Tyr_kinase_AS"/>
</dbReference>
<dbReference type="PROSITE" id="PS50011">
    <property type="entry name" value="PROTEIN_KINASE_DOM"/>
    <property type="match status" value="1"/>
</dbReference>
<keyword evidence="7" id="KW-0472">Membrane</keyword>
<keyword evidence="7 9" id="KW-0812">Transmembrane</keyword>
<dbReference type="CDD" id="cd00192">
    <property type="entry name" value="PTKc"/>
    <property type="match status" value="1"/>
</dbReference>
<evidence type="ECO:0000259" key="8">
    <source>
        <dbReference type="PROSITE" id="PS50011"/>
    </source>
</evidence>
<dbReference type="GO" id="GO:0004714">
    <property type="term" value="F:transmembrane receptor protein tyrosine kinase activity"/>
    <property type="evidence" value="ECO:0007669"/>
    <property type="project" value="UniProtKB-EC"/>
</dbReference>
<dbReference type="PANTHER" id="PTHR24416">
    <property type="entry name" value="TYROSINE-PROTEIN KINASE RECEPTOR"/>
    <property type="match status" value="1"/>
</dbReference>
<evidence type="ECO:0000313" key="10">
    <source>
        <dbReference type="Proteomes" id="UP001174909"/>
    </source>
</evidence>
<dbReference type="EMBL" id="CASHTH010001097">
    <property type="protein sequence ID" value="CAI8011352.1"/>
    <property type="molecule type" value="Genomic_DNA"/>
</dbReference>
<keyword evidence="10" id="KW-1185">Reference proteome</keyword>
<name>A0AA35WFB6_GEOBA</name>
<dbReference type="InterPro" id="IPR000719">
    <property type="entry name" value="Prot_kinase_dom"/>
</dbReference>
<evidence type="ECO:0000256" key="6">
    <source>
        <dbReference type="PROSITE-ProRule" id="PRU10141"/>
    </source>
</evidence>
<keyword evidence="5" id="KW-0460">Magnesium</keyword>
<dbReference type="InterPro" id="IPR017441">
    <property type="entry name" value="Protein_kinase_ATP_BS"/>
</dbReference>
<keyword evidence="7" id="KW-1133">Transmembrane helix</keyword>
<keyword evidence="9" id="KW-0675">Receptor</keyword>
<feature type="transmembrane region" description="Helical" evidence="7">
    <location>
        <begin position="74"/>
        <end position="102"/>
    </location>
</feature>
<dbReference type="Gene3D" id="3.30.200.20">
    <property type="entry name" value="Phosphorylase Kinase, domain 1"/>
    <property type="match status" value="1"/>
</dbReference>
<dbReference type="InterPro" id="IPR050122">
    <property type="entry name" value="RTK"/>
</dbReference>
<feature type="domain" description="Protein kinase" evidence="8">
    <location>
        <begin position="225"/>
        <end position="501"/>
    </location>
</feature>
<evidence type="ECO:0000256" key="2">
    <source>
        <dbReference type="ARBA" id="ARBA00051243"/>
    </source>
</evidence>
<feature type="active site" description="Proton acceptor" evidence="3">
    <location>
        <position position="364"/>
    </location>
</feature>
<feature type="binding site" evidence="6">
    <location>
        <position position="260"/>
    </location>
    <ligand>
        <name>ATP</name>
        <dbReference type="ChEBI" id="CHEBI:30616"/>
    </ligand>
</feature>
<dbReference type="SMART" id="SM00219">
    <property type="entry name" value="TyrKc"/>
    <property type="match status" value="1"/>
</dbReference>
<comment type="subcellular location">
    <subcellularLocation>
        <location evidence="1">Membrane</location>
        <topology evidence="1">Single-pass membrane protein</topology>
    </subcellularLocation>
</comment>
<keyword evidence="9" id="KW-0418">Kinase</keyword>
<evidence type="ECO:0000256" key="3">
    <source>
        <dbReference type="PIRSR" id="PIRSR000615-1"/>
    </source>
</evidence>
<dbReference type="Gene3D" id="1.10.510.10">
    <property type="entry name" value="Transferase(Phosphotransferase) domain 1"/>
    <property type="match status" value="1"/>
</dbReference>
<dbReference type="Pfam" id="PF07714">
    <property type="entry name" value="PK_Tyr_Ser-Thr"/>
    <property type="match status" value="1"/>
</dbReference>
<feature type="non-terminal residue" evidence="9">
    <location>
        <position position="501"/>
    </location>
</feature>
<evidence type="ECO:0000256" key="5">
    <source>
        <dbReference type="PIRSR" id="PIRSR000615-3"/>
    </source>
</evidence>
<dbReference type="GO" id="GO:0005886">
    <property type="term" value="C:plasma membrane"/>
    <property type="evidence" value="ECO:0007669"/>
    <property type="project" value="TreeGrafter"/>
</dbReference>
<organism evidence="9 10">
    <name type="scientific">Geodia barretti</name>
    <name type="common">Barrett's horny sponge</name>
    <dbReference type="NCBI Taxonomy" id="519541"/>
    <lineage>
        <taxon>Eukaryota</taxon>
        <taxon>Metazoa</taxon>
        <taxon>Porifera</taxon>
        <taxon>Demospongiae</taxon>
        <taxon>Heteroscleromorpha</taxon>
        <taxon>Tetractinellida</taxon>
        <taxon>Astrophorina</taxon>
        <taxon>Geodiidae</taxon>
        <taxon>Geodia</taxon>
    </lineage>
</organism>
<dbReference type="PROSITE" id="PS00107">
    <property type="entry name" value="PROTEIN_KINASE_ATP"/>
    <property type="match status" value="1"/>
</dbReference>
<keyword evidence="4 6" id="KW-0067">ATP-binding</keyword>
<evidence type="ECO:0000256" key="1">
    <source>
        <dbReference type="ARBA" id="ARBA00004167"/>
    </source>
</evidence>
<dbReference type="InterPro" id="IPR011009">
    <property type="entry name" value="Kinase-like_dom_sf"/>
</dbReference>
<dbReference type="PANTHER" id="PTHR24416:SF611">
    <property type="entry name" value="TYROSINE-PROTEIN KINASE TRANSMEMBRANE RECEPTOR ROR"/>
    <property type="match status" value="1"/>
</dbReference>
<comment type="caution">
    <text evidence="9">The sequence shown here is derived from an EMBL/GenBank/DDBJ whole genome shotgun (WGS) entry which is preliminary data.</text>
</comment>
<feature type="binding site" evidence="5">
    <location>
        <position position="369"/>
    </location>
    <ligand>
        <name>Mg(2+)</name>
        <dbReference type="ChEBI" id="CHEBI:18420"/>
    </ligand>
</feature>
<dbReference type="AlphaFoldDB" id="A0AA35WFB6"/>
<evidence type="ECO:0000313" key="9">
    <source>
        <dbReference type="EMBL" id="CAI8011352.1"/>
    </source>
</evidence>
<dbReference type="GO" id="GO:0043235">
    <property type="term" value="C:receptor complex"/>
    <property type="evidence" value="ECO:0007669"/>
    <property type="project" value="TreeGrafter"/>
</dbReference>
<gene>
    <name evidence="9" type="ORF">GBAR_LOCUS7340</name>
</gene>
<dbReference type="GO" id="GO:0046872">
    <property type="term" value="F:metal ion binding"/>
    <property type="evidence" value="ECO:0007669"/>
    <property type="project" value="UniProtKB-KW"/>
</dbReference>
<feature type="binding site" evidence="5">
    <location>
        <position position="382"/>
    </location>
    <ligand>
        <name>Mg(2+)</name>
        <dbReference type="ChEBI" id="CHEBI:18420"/>
    </ligand>
</feature>
<dbReference type="Proteomes" id="UP001174909">
    <property type="component" value="Unassembled WGS sequence"/>
</dbReference>
<feature type="binding site" evidence="4">
    <location>
        <position position="368"/>
    </location>
    <ligand>
        <name>ATP</name>
        <dbReference type="ChEBI" id="CHEBI:30616"/>
    </ligand>
</feature>
<keyword evidence="9" id="KW-0808">Transferase</keyword>
<protein>
    <submittedName>
        <fullName evidence="9">Inactive tyrosine-protein kinase transmembrane receptor ROR1</fullName>
    </submittedName>
</protein>
<dbReference type="GO" id="GO:0005524">
    <property type="term" value="F:ATP binding"/>
    <property type="evidence" value="ECO:0007669"/>
    <property type="project" value="UniProtKB-UniRule"/>
</dbReference>
<evidence type="ECO:0000256" key="4">
    <source>
        <dbReference type="PIRSR" id="PIRSR000615-2"/>
    </source>
</evidence>
<dbReference type="InterPro" id="IPR001245">
    <property type="entry name" value="Ser-Thr/Tyr_kinase_cat_dom"/>
</dbReference>
<keyword evidence="5" id="KW-0479">Metal-binding</keyword>
<dbReference type="PRINTS" id="PR00109">
    <property type="entry name" value="TYRKINASE"/>
</dbReference>
<evidence type="ECO:0000256" key="7">
    <source>
        <dbReference type="SAM" id="Phobius"/>
    </source>
</evidence>
<reference evidence="9" key="1">
    <citation type="submission" date="2023-03" db="EMBL/GenBank/DDBJ databases">
        <authorList>
            <person name="Steffen K."/>
            <person name="Cardenas P."/>
        </authorList>
    </citation>
    <scope>NUCLEOTIDE SEQUENCE</scope>
</reference>
<comment type="catalytic activity">
    <reaction evidence="2">
        <text>L-tyrosyl-[protein] + ATP = O-phospho-L-tyrosyl-[protein] + ADP + H(+)</text>
        <dbReference type="Rhea" id="RHEA:10596"/>
        <dbReference type="Rhea" id="RHEA-COMP:10136"/>
        <dbReference type="Rhea" id="RHEA-COMP:20101"/>
        <dbReference type="ChEBI" id="CHEBI:15378"/>
        <dbReference type="ChEBI" id="CHEBI:30616"/>
        <dbReference type="ChEBI" id="CHEBI:46858"/>
        <dbReference type="ChEBI" id="CHEBI:61978"/>
        <dbReference type="ChEBI" id="CHEBI:456216"/>
        <dbReference type="EC" id="2.7.10.1"/>
    </reaction>
</comment>
<sequence length="501" mass="55901">VRKISHERISRYYGITFAAGSGVEVDGSGHTKLEDEILTNRNRTTSLLLRVLQINDTAPTIIDDTSSPGAELTAWQIVLVGVAAALIFLALLTVALLCIACYKRKTRKETKAMKMKRVPELRRSSLASSLVSNAVYVSHRDSIFPEFPYNKINTQTPSPMEMRERYSFSPGRNPNSFTRQHSGCGRVLWEEGTVVPPEHNFSAFNRGRSKSTLRTSEWQYPRSQLIYMRELGEGQFGKVLLMKAQRGIAGFKRDLPVAVKTLTSRDPQKVAKFMEEAELMKKFSHPNIVSLLGVSTDDVLDDDNAPLMILEYMPYGDLHAFLENNRPGSETLSVSLGDAHFVSFATDVAEALKFIGEERFVHRDIAARNCLVGAGLRIKMADFGLAQRLNQNNYYLDGEGGVLPIRTMAPEIFLTGQFTISSDVWSYGVLLWEMVSYGALPLPGMTSRDIAEAAQTRTLHHTTPPDCPPVLGSLMAQCTNHYPNLRPLFTDILTQLTQHDP</sequence>
<dbReference type="GO" id="GO:0007169">
    <property type="term" value="P:cell surface receptor protein tyrosine kinase signaling pathway"/>
    <property type="evidence" value="ECO:0007669"/>
    <property type="project" value="TreeGrafter"/>
</dbReference>
<proteinExistence type="predicted"/>